<feature type="signal peptide" evidence="2">
    <location>
        <begin position="1"/>
        <end position="21"/>
    </location>
</feature>
<feature type="chain" id="PRO_5021968361" evidence="2">
    <location>
        <begin position="22"/>
        <end position="144"/>
    </location>
</feature>
<dbReference type="EMBL" id="VIWU01000001">
    <property type="protein sequence ID" value="TWF76444.1"/>
    <property type="molecule type" value="Genomic_DNA"/>
</dbReference>
<sequence>MELSPCGKVIVVRFPPRLVLAASALGMVAASSGAVLLMPEPAETGAVPVPEITSPRQEQQQAPAPAEPVTAPAPAITGAQIAELALAPARDRAAALIEEQARAEAEEERAARRGDDDDRWDDLRDEIREACDDGRIRGQICRSG</sequence>
<protein>
    <submittedName>
        <fullName evidence="3">Uncharacterized protein</fullName>
    </submittedName>
</protein>
<evidence type="ECO:0000313" key="4">
    <source>
        <dbReference type="Proteomes" id="UP000321261"/>
    </source>
</evidence>
<reference evidence="3 4" key="1">
    <citation type="submission" date="2019-06" db="EMBL/GenBank/DDBJ databases">
        <title>Sequencing the genomes of 1000 actinobacteria strains.</title>
        <authorList>
            <person name="Klenk H.-P."/>
        </authorList>
    </citation>
    <scope>NUCLEOTIDE SEQUENCE [LARGE SCALE GENOMIC DNA]</scope>
    <source>
        <strain evidence="3 4">DSM 45671</strain>
    </source>
</reference>
<dbReference type="AlphaFoldDB" id="A0A561SNL1"/>
<dbReference type="Proteomes" id="UP000321261">
    <property type="component" value="Unassembled WGS sequence"/>
</dbReference>
<organism evidence="3 4">
    <name type="scientific">Pseudonocardia hierapolitana</name>
    <dbReference type="NCBI Taxonomy" id="1128676"/>
    <lineage>
        <taxon>Bacteria</taxon>
        <taxon>Bacillati</taxon>
        <taxon>Actinomycetota</taxon>
        <taxon>Actinomycetes</taxon>
        <taxon>Pseudonocardiales</taxon>
        <taxon>Pseudonocardiaceae</taxon>
        <taxon>Pseudonocardia</taxon>
    </lineage>
</organism>
<evidence type="ECO:0000256" key="1">
    <source>
        <dbReference type="SAM" id="MobiDB-lite"/>
    </source>
</evidence>
<proteinExistence type="predicted"/>
<feature type="region of interest" description="Disordered" evidence="1">
    <location>
        <begin position="46"/>
        <end position="74"/>
    </location>
</feature>
<keyword evidence="4" id="KW-1185">Reference proteome</keyword>
<evidence type="ECO:0000256" key="2">
    <source>
        <dbReference type="SAM" id="SignalP"/>
    </source>
</evidence>
<feature type="region of interest" description="Disordered" evidence="1">
    <location>
        <begin position="100"/>
        <end position="122"/>
    </location>
</feature>
<name>A0A561SNL1_9PSEU</name>
<comment type="caution">
    <text evidence="3">The sequence shown here is derived from an EMBL/GenBank/DDBJ whole genome shotgun (WGS) entry which is preliminary data.</text>
</comment>
<feature type="compositionally biased region" description="Low complexity" evidence="1">
    <location>
        <begin position="55"/>
        <end position="74"/>
    </location>
</feature>
<keyword evidence="2" id="KW-0732">Signal</keyword>
<gene>
    <name evidence="3" type="ORF">FHX44_112334</name>
</gene>
<accession>A0A561SNL1</accession>
<evidence type="ECO:0000313" key="3">
    <source>
        <dbReference type="EMBL" id="TWF76444.1"/>
    </source>
</evidence>